<feature type="region of interest" description="Disordered" evidence="1">
    <location>
        <begin position="1"/>
        <end position="122"/>
    </location>
</feature>
<evidence type="ECO:0000313" key="2">
    <source>
        <dbReference type="EMBL" id="KAH3768882.1"/>
    </source>
</evidence>
<dbReference type="AlphaFoldDB" id="A0A9D4DVK9"/>
<feature type="non-terminal residue" evidence="2">
    <location>
        <position position="1"/>
    </location>
</feature>
<reference evidence="2" key="2">
    <citation type="submission" date="2020-11" db="EMBL/GenBank/DDBJ databases">
        <authorList>
            <person name="McCartney M.A."/>
            <person name="Auch B."/>
            <person name="Kono T."/>
            <person name="Mallez S."/>
            <person name="Becker A."/>
            <person name="Gohl D.M."/>
            <person name="Silverstein K.A.T."/>
            <person name="Koren S."/>
            <person name="Bechman K.B."/>
            <person name="Herman A."/>
            <person name="Abrahante J.E."/>
            <person name="Garbe J."/>
        </authorList>
    </citation>
    <scope>NUCLEOTIDE SEQUENCE</scope>
    <source>
        <strain evidence="2">Duluth1</strain>
        <tissue evidence="2">Whole animal</tissue>
    </source>
</reference>
<dbReference type="Proteomes" id="UP000828390">
    <property type="component" value="Unassembled WGS sequence"/>
</dbReference>
<gene>
    <name evidence="2" type="ORF">DPMN_170099</name>
</gene>
<dbReference type="EMBL" id="JAIWYP010000009">
    <property type="protein sequence ID" value="KAH3768882.1"/>
    <property type="molecule type" value="Genomic_DNA"/>
</dbReference>
<organism evidence="2 3">
    <name type="scientific">Dreissena polymorpha</name>
    <name type="common">Zebra mussel</name>
    <name type="synonym">Mytilus polymorpha</name>
    <dbReference type="NCBI Taxonomy" id="45954"/>
    <lineage>
        <taxon>Eukaryota</taxon>
        <taxon>Metazoa</taxon>
        <taxon>Spiralia</taxon>
        <taxon>Lophotrochozoa</taxon>
        <taxon>Mollusca</taxon>
        <taxon>Bivalvia</taxon>
        <taxon>Autobranchia</taxon>
        <taxon>Heteroconchia</taxon>
        <taxon>Euheterodonta</taxon>
        <taxon>Imparidentia</taxon>
        <taxon>Neoheterodontei</taxon>
        <taxon>Myida</taxon>
        <taxon>Dreissenoidea</taxon>
        <taxon>Dreissenidae</taxon>
        <taxon>Dreissena</taxon>
    </lineage>
</organism>
<protein>
    <submittedName>
        <fullName evidence="2">Uncharacterized protein</fullName>
    </submittedName>
</protein>
<sequence length="369" mass="43261">QVFGETNGQQGGKPEPLDGRIHPPRNFRPNSYTYGDRQKEEQLYYQQQQQQSPRQQYAPRTYRSGRPDMGFEPLSDIHVPYPQEPIRRRRNEYEQPPDIGYDPYAAEQQNSKRRDASSKGGEPHPGWILLLRFHRDGIAQVKRALLMCQKHIEQDMGRIMGIALSYGVRIREGGDAWVTFGRMRHFGGGNWDVQQSPTQDETNYCVLAIYYPSLTRAIQWFDRDSMFKQKDFPTPYTTDCIALPLNSSVDTKFSKTLVLTEYPRISHPEYFRDKFSIPTEDMMRTRFRSTPYVVKATSIPIDDPRQRVARHLRGCWIKRNSIITVSMFDSMSEAHRYFTDPEYYKCKECQDRVSAPTTVIMDLEDWRNL</sequence>
<reference evidence="2" key="1">
    <citation type="journal article" date="2019" name="bioRxiv">
        <title>The Genome of the Zebra Mussel, Dreissena polymorpha: A Resource for Invasive Species Research.</title>
        <authorList>
            <person name="McCartney M.A."/>
            <person name="Auch B."/>
            <person name="Kono T."/>
            <person name="Mallez S."/>
            <person name="Zhang Y."/>
            <person name="Obille A."/>
            <person name="Becker A."/>
            <person name="Abrahante J.E."/>
            <person name="Garbe J."/>
            <person name="Badalamenti J.P."/>
            <person name="Herman A."/>
            <person name="Mangelson H."/>
            <person name="Liachko I."/>
            <person name="Sullivan S."/>
            <person name="Sone E.D."/>
            <person name="Koren S."/>
            <person name="Silverstein K.A.T."/>
            <person name="Beckman K.B."/>
            <person name="Gohl D.M."/>
        </authorList>
    </citation>
    <scope>NUCLEOTIDE SEQUENCE</scope>
    <source>
        <strain evidence="2">Duluth1</strain>
        <tissue evidence="2">Whole animal</tissue>
    </source>
</reference>
<proteinExistence type="predicted"/>
<feature type="compositionally biased region" description="Low complexity" evidence="1">
    <location>
        <begin position="43"/>
        <end position="57"/>
    </location>
</feature>
<accession>A0A9D4DVK9</accession>
<name>A0A9D4DVK9_DREPO</name>
<keyword evidence="3" id="KW-1185">Reference proteome</keyword>
<evidence type="ECO:0000256" key="1">
    <source>
        <dbReference type="SAM" id="MobiDB-lite"/>
    </source>
</evidence>
<comment type="caution">
    <text evidence="2">The sequence shown here is derived from an EMBL/GenBank/DDBJ whole genome shotgun (WGS) entry which is preliminary data.</text>
</comment>
<evidence type="ECO:0000313" key="3">
    <source>
        <dbReference type="Proteomes" id="UP000828390"/>
    </source>
</evidence>